<name>A0A845A398_9SPHN</name>
<evidence type="ECO:0000259" key="4">
    <source>
        <dbReference type="PROSITE" id="PS50887"/>
    </source>
</evidence>
<dbReference type="SMART" id="SM00267">
    <property type="entry name" value="GGDEF"/>
    <property type="match status" value="1"/>
</dbReference>
<dbReference type="CDD" id="cd01948">
    <property type="entry name" value="EAL"/>
    <property type="match status" value="1"/>
</dbReference>
<reference evidence="5 6" key="1">
    <citation type="submission" date="2019-12" db="EMBL/GenBank/DDBJ databases">
        <title>Genomic-based taxomic classification of the family Erythrobacteraceae.</title>
        <authorList>
            <person name="Xu L."/>
        </authorList>
    </citation>
    <scope>NUCLEOTIDE SEQUENCE [LARGE SCALE GENOMIC DNA]</scope>
    <source>
        <strain evidence="5 6">DSM 18604</strain>
    </source>
</reference>
<dbReference type="PROSITE" id="PS50883">
    <property type="entry name" value="EAL"/>
    <property type="match status" value="1"/>
</dbReference>
<dbReference type="FunFam" id="3.30.70.270:FF:000001">
    <property type="entry name" value="Diguanylate cyclase domain protein"/>
    <property type="match status" value="1"/>
</dbReference>
<dbReference type="AlphaFoldDB" id="A0A845A398"/>
<dbReference type="CDD" id="cd01949">
    <property type="entry name" value="GGDEF"/>
    <property type="match status" value="1"/>
</dbReference>
<feature type="domain" description="EAL" evidence="3">
    <location>
        <begin position="289"/>
        <end position="539"/>
    </location>
</feature>
<dbReference type="Proteomes" id="UP000460561">
    <property type="component" value="Unassembled WGS sequence"/>
</dbReference>
<organism evidence="5 6">
    <name type="scientific">Altericroceibacterium indicum</name>
    <dbReference type="NCBI Taxonomy" id="374177"/>
    <lineage>
        <taxon>Bacteria</taxon>
        <taxon>Pseudomonadati</taxon>
        <taxon>Pseudomonadota</taxon>
        <taxon>Alphaproteobacteria</taxon>
        <taxon>Sphingomonadales</taxon>
        <taxon>Erythrobacteraceae</taxon>
        <taxon>Altericroceibacterium</taxon>
    </lineage>
</organism>
<keyword evidence="2" id="KW-0472">Membrane</keyword>
<dbReference type="NCBIfam" id="TIGR00254">
    <property type="entry name" value="GGDEF"/>
    <property type="match status" value="1"/>
</dbReference>
<dbReference type="InterPro" id="IPR043128">
    <property type="entry name" value="Rev_trsase/Diguanyl_cyclase"/>
</dbReference>
<dbReference type="PROSITE" id="PS50887">
    <property type="entry name" value="GGDEF"/>
    <property type="match status" value="1"/>
</dbReference>
<evidence type="ECO:0000256" key="1">
    <source>
        <dbReference type="SAM" id="MobiDB-lite"/>
    </source>
</evidence>
<keyword evidence="2" id="KW-0812">Transmembrane</keyword>
<proteinExistence type="predicted"/>
<feature type="domain" description="GGDEF" evidence="4">
    <location>
        <begin position="142"/>
        <end position="280"/>
    </location>
</feature>
<dbReference type="InterPro" id="IPR029787">
    <property type="entry name" value="Nucleotide_cyclase"/>
</dbReference>
<dbReference type="Gene3D" id="3.30.70.270">
    <property type="match status" value="1"/>
</dbReference>
<keyword evidence="6" id="KW-1185">Reference proteome</keyword>
<evidence type="ECO:0000256" key="2">
    <source>
        <dbReference type="SAM" id="Phobius"/>
    </source>
</evidence>
<evidence type="ECO:0000313" key="6">
    <source>
        <dbReference type="Proteomes" id="UP000460561"/>
    </source>
</evidence>
<dbReference type="Pfam" id="PF00563">
    <property type="entry name" value="EAL"/>
    <property type="match status" value="1"/>
</dbReference>
<dbReference type="InterPro" id="IPR001633">
    <property type="entry name" value="EAL_dom"/>
</dbReference>
<dbReference type="EMBL" id="WTYQ01000001">
    <property type="protein sequence ID" value="MXP24650.1"/>
    <property type="molecule type" value="Genomic_DNA"/>
</dbReference>
<protein>
    <submittedName>
        <fullName evidence="5">EAL domain-containing protein</fullName>
    </submittedName>
</protein>
<keyword evidence="2" id="KW-1133">Transmembrane helix</keyword>
<accession>A0A845A398</accession>
<feature type="transmembrane region" description="Helical" evidence="2">
    <location>
        <begin position="34"/>
        <end position="51"/>
    </location>
</feature>
<dbReference type="PANTHER" id="PTHR44757:SF2">
    <property type="entry name" value="BIOFILM ARCHITECTURE MAINTENANCE PROTEIN MBAA"/>
    <property type="match status" value="1"/>
</dbReference>
<dbReference type="SMART" id="SM00052">
    <property type="entry name" value="EAL"/>
    <property type="match status" value="1"/>
</dbReference>
<sequence>MITAEHYKVVGLANINTIQKNGWKSRFGRSERDVIALGIAFAALILFVGIGGRVLPQAALNLAGKAPAPDPTMVCMLLLNIAIFLLGWRHYKSLQRTLAEVGASEQEALKLAAIDHLTGCHNRRSIRAIIDEMILTARKNDSDVALLLLDLDNFKHINDLNGHQLGDCVLVETANRLKMALPPEGEVARIGGDEFICVLPFKGEDREAITALANRLVRKVSEPIELNGESVEVTMSLGIAQALGDPASKIHDAEELLHHADVAMYFAKNNGRNNSAWFENRMNTEFRFRRKVENGIRHGVARGEFVPFYQKQVDLETGELVGFEMLARWKSRDFGMVSPDTFIPIAEKMGIISDISERLIKQALKDALEWDPKITLSVNISPIQLRDPWFAQKLLRLVVENGFPPERLDIEITESCLHDNIAAVRNVLVSLKNQGIHVTLDDFGTGYSSLAQLRALPFDRLKIDRSFVHEMSRQGGNTKLVEAIVSLGAGLNLPIVAEGIEDEDTLATLRAFGAMKGQGFLYGQPEDARKTLELLAATKPSKPTLASTDTPQPLEASDIRKVGPSHQ</sequence>
<dbReference type="GO" id="GO:0003824">
    <property type="term" value="F:catalytic activity"/>
    <property type="evidence" value="ECO:0007669"/>
    <property type="project" value="UniProtKB-ARBA"/>
</dbReference>
<dbReference type="PANTHER" id="PTHR44757">
    <property type="entry name" value="DIGUANYLATE CYCLASE DGCP"/>
    <property type="match status" value="1"/>
</dbReference>
<dbReference type="SUPFAM" id="SSF141868">
    <property type="entry name" value="EAL domain-like"/>
    <property type="match status" value="1"/>
</dbReference>
<comment type="caution">
    <text evidence="5">The sequence shown here is derived from an EMBL/GenBank/DDBJ whole genome shotgun (WGS) entry which is preliminary data.</text>
</comment>
<dbReference type="InterPro" id="IPR052155">
    <property type="entry name" value="Biofilm_reg_signaling"/>
</dbReference>
<dbReference type="OrthoDB" id="9814202at2"/>
<feature type="transmembrane region" description="Helical" evidence="2">
    <location>
        <begin position="71"/>
        <end position="88"/>
    </location>
</feature>
<evidence type="ECO:0000313" key="5">
    <source>
        <dbReference type="EMBL" id="MXP24650.1"/>
    </source>
</evidence>
<dbReference type="InterPro" id="IPR000160">
    <property type="entry name" value="GGDEF_dom"/>
</dbReference>
<gene>
    <name evidence="5" type="ORF">GRI39_01135</name>
</gene>
<dbReference type="InterPro" id="IPR035919">
    <property type="entry name" value="EAL_sf"/>
</dbReference>
<dbReference type="Gene3D" id="3.20.20.450">
    <property type="entry name" value="EAL domain"/>
    <property type="match status" value="1"/>
</dbReference>
<feature type="region of interest" description="Disordered" evidence="1">
    <location>
        <begin position="537"/>
        <end position="567"/>
    </location>
</feature>
<dbReference type="Pfam" id="PF00990">
    <property type="entry name" value="GGDEF"/>
    <property type="match status" value="1"/>
</dbReference>
<dbReference type="SUPFAM" id="SSF55073">
    <property type="entry name" value="Nucleotide cyclase"/>
    <property type="match status" value="1"/>
</dbReference>
<evidence type="ECO:0000259" key="3">
    <source>
        <dbReference type="PROSITE" id="PS50883"/>
    </source>
</evidence>